<dbReference type="Gene3D" id="3.60.40.10">
    <property type="entry name" value="PPM-type phosphatase domain"/>
    <property type="match status" value="1"/>
</dbReference>
<dbReference type="Pfam" id="PF13426">
    <property type="entry name" value="PAS_9"/>
    <property type="match status" value="1"/>
</dbReference>
<dbReference type="InterPro" id="IPR035965">
    <property type="entry name" value="PAS-like_dom_sf"/>
</dbReference>
<dbReference type="Gene3D" id="3.30.450.20">
    <property type="entry name" value="PAS domain"/>
    <property type="match status" value="2"/>
</dbReference>
<dbReference type="Gene3D" id="3.40.50.2300">
    <property type="match status" value="1"/>
</dbReference>
<dbReference type="InterPro" id="IPR001610">
    <property type="entry name" value="PAC"/>
</dbReference>
<evidence type="ECO:0000256" key="3">
    <source>
        <dbReference type="SAM" id="Coils"/>
    </source>
</evidence>
<evidence type="ECO:0000256" key="2">
    <source>
        <dbReference type="PROSITE-ProRule" id="PRU00169"/>
    </source>
</evidence>
<dbReference type="InterPro" id="IPR036457">
    <property type="entry name" value="PPM-type-like_dom_sf"/>
</dbReference>
<evidence type="ECO:0000259" key="6">
    <source>
        <dbReference type="PROSITE" id="PS50113"/>
    </source>
</evidence>
<feature type="modified residue" description="4-aspartylphosphate" evidence="2">
    <location>
        <position position="57"/>
    </location>
</feature>
<feature type="domain" description="PAS" evidence="5">
    <location>
        <begin position="140"/>
        <end position="215"/>
    </location>
</feature>
<keyword evidence="1" id="KW-0378">Hydrolase</keyword>
<dbReference type="SUPFAM" id="SSF52172">
    <property type="entry name" value="CheY-like"/>
    <property type="match status" value="1"/>
</dbReference>
<dbReference type="PROSITE" id="PS50113">
    <property type="entry name" value="PAC"/>
    <property type="match status" value="2"/>
</dbReference>
<dbReference type="SMART" id="SM00086">
    <property type="entry name" value="PAC"/>
    <property type="match status" value="2"/>
</dbReference>
<dbReference type="PROSITE" id="PS50110">
    <property type="entry name" value="RESPONSE_REGULATORY"/>
    <property type="match status" value="1"/>
</dbReference>
<feature type="domain" description="PAC" evidence="6">
    <location>
        <begin position="338"/>
        <end position="392"/>
    </location>
</feature>
<dbReference type="InterPro" id="IPR001932">
    <property type="entry name" value="PPM-type_phosphatase-like_dom"/>
</dbReference>
<proteinExistence type="predicted"/>
<organism evidence="7 8">
    <name type="scientific">Geobacter hydrogenophilus</name>
    <dbReference type="NCBI Taxonomy" id="40983"/>
    <lineage>
        <taxon>Bacteria</taxon>
        <taxon>Pseudomonadati</taxon>
        <taxon>Thermodesulfobacteriota</taxon>
        <taxon>Desulfuromonadia</taxon>
        <taxon>Geobacterales</taxon>
        <taxon>Geobacteraceae</taxon>
        <taxon>Geobacter</taxon>
    </lineage>
</organism>
<dbReference type="InterPro" id="IPR000014">
    <property type="entry name" value="PAS"/>
</dbReference>
<dbReference type="PANTHER" id="PTHR43156:SF2">
    <property type="entry name" value="STAGE II SPORULATION PROTEIN E"/>
    <property type="match status" value="1"/>
</dbReference>
<dbReference type="SMART" id="SM00448">
    <property type="entry name" value="REC"/>
    <property type="match status" value="1"/>
</dbReference>
<dbReference type="NCBIfam" id="TIGR00229">
    <property type="entry name" value="sensory_box"/>
    <property type="match status" value="2"/>
</dbReference>
<feature type="domain" description="PAS" evidence="5">
    <location>
        <begin position="274"/>
        <end position="325"/>
    </location>
</feature>
<feature type="domain" description="Response regulatory" evidence="4">
    <location>
        <begin position="6"/>
        <end position="122"/>
    </location>
</feature>
<dbReference type="InterPro" id="IPR001789">
    <property type="entry name" value="Sig_transdc_resp-reg_receiver"/>
</dbReference>
<dbReference type="PANTHER" id="PTHR43156">
    <property type="entry name" value="STAGE II SPORULATION PROTEIN E-RELATED"/>
    <property type="match status" value="1"/>
</dbReference>
<sequence>MATPLRVLIIEDSEDDALLVLLELRKGGYEPEYERVETTEAMMEAIAVRQWDIALSDYVLPRFSGIDALNIWRQSGFDAPFIIISGKIGEDTAVGAMRAGANDYFIKGNISRLVPAIQRELKEAELRRKKREAEEALLTSELRYRRLVAAVTDYIYTVEVRGGNVVATYHGPGCAAVTGYGPEEFEEDPLLWYRMIHEEDKQRVTTQTQQLLEGEDIPSLEHRIIHKDGSIRWVRNTIVPRYDELGGLAAYDGLIADITARKTAEIELGLRSAALNAAANAIVISDPDGRVIWVNPAFTNLTGYTLEEIAGRGLGILKSGVHGDEFYRHLWETIRAGKVWRGEMINRRKDGSLYPEAQTITPVVDEAGVVRHYVAIKEDVTERKRAQEALLENARMSCDMELARQIQGALLPSAPPAVKGVRCAGRWVPAAHVGGDYYDFFPRDDGSFDTVIADVSGHSVGAALIMTEARSVIRTQARSGGSPSVIVGSLNEILYEDLSRAELFTTMFYASYRPASGILTYASAGHNPPLLYRRAEGRCLELDAEGLILGVKPQVTFEEREVRLGPGDILLLYTDGITESDNGSGELFGVGRLSSLLSTQHDEEPEAVIDAVLAELAAFTGGRPPADDICMVVVNITPSSGSGSGGSCG</sequence>
<dbReference type="SUPFAM" id="SSF55785">
    <property type="entry name" value="PYP-like sensor domain (PAS domain)"/>
    <property type="match status" value="2"/>
</dbReference>
<dbReference type="Pfam" id="PF08447">
    <property type="entry name" value="PAS_3"/>
    <property type="match status" value="1"/>
</dbReference>
<dbReference type="InterPro" id="IPR011006">
    <property type="entry name" value="CheY-like_superfamily"/>
</dbReference>
<dbReference type="AlphaFoldDB" id="A0A9W6FYW7"/>
<protein>
    <recommendedName>
        <fullName evidence="9">Histidine kinase</fullName>
    </recommendedName>
</protein>
<dbReference type="Pfam" id="PF00072">
    <property type="entry name" value="Response_reg"/>
    <property type="match status" value="1"/>
</dbReference>
<dbReference type="Proteomes" id="UP001144352">
    <property type="component" value="Unassembled WGS sequence"/>
</dbReference>
<feature type="coiled-coil region" evidence="3">
    <location>
        <begin position="114"/>
        <end position="143"/>
    </location>
</feature>
<dbReference type="InterPro" id="IPR000700">
    <property type="entry name" value="PAS-assoc_C"/>
</dbReference>
<dbReference type="Pfam" id="PF07228">
    <property type="entry name" value="SpoIIE"/>
    <property type="match status" value="1"/>
</dbReference>
<dbReference type="SUPFAM" id="SSF81606">
    <property type="entry name" value="PP2C-like"/>
    <property type="match status" value="1"/>
</dbReference>
<evidence type="ECO:0000259" key="4">
    <source>
        <dbReference type="PROSITE" id="PS50110"/>
    </source>
</evidence>
<dbReference type="InterPro" id="IPR013655">
    <property type="entry name" value="PAS_fold_3"/>
</dbReference>
<dbReference type="GO" id="GO:0000160">
    <property type="term" value="P:phosphorelay signal transduction system"/>
    <property type="evidence" value="ECO:0007669"/>
    <property type="project" value="InterPro"/>
</dbReference>
<dbReference type="EMBL" id="BSDS01000001">
    <property type="protein sequence ID" value="GLI37313.1"/>
    <property type="molecule type" value="Genomic_DNA"/>
</dbReference>
<gene>
    <name evidence="7" type="ORF">GHYDROH2_08140</name>
</gene>
<dbReference type="SMART" id="SM00331">
    <property type="entry name" value="PP2C_SIG"/>
    <property type="match status" value="1"/>
</dbReference>
<dbReference type="CDD" id="cd00156">
    <property type="entry name" value="REC"/>
    <property type="match status" value="1"/>
</dbReference>
<evidence type="ECO:0000313" key="7">
    <source>
        <dbReference type="EMBL" id="GLI37313.1"/>
    </source>
</evidence>
<dbReference type="InterPro" id="IPR052016">
    <property type="entry name" value="Bact_Sigma-Reg"/>
</dbReference>
<evidence type="ECO:0000256" key="1">
    <source>
        <dbReference type="ARBA" id="ARBA00022801"/>
    </source>
</evidence>
<dbReference type="CDD" id="cd00130">
    <property type="entry name" value="PAS"/>
    <property type="match status" value="2"/>
</dbReference>
<evidence type="ECO:0000313" key="8">
    <source>
        <dbReference type="Proteomes" id="UP001144352"/>
    </source>
</evidence>
<keyword evidence="8" id="KW-1185">Reference proteome</keyword>
<dbReference type="SMART" id="SM00091">
    <property type="entry name" value="PAS"/>
    <property type="match status" value="2"/>
</dbReference>
<dbReference type="PROSITE" id="PS50112">
    <property type="entry name" value="PAS"/>
    <property type="match status" value="2"/>
</dbReference>
<accession>A0A9W6FYW7</accession>
<dbReference type="RefSeq" id="WP_214187715.1">
    <property type="nucleotide sequence ID" value="NZ_BSDS01000001.1"/>
</dbReference>
<reference evidence="7" key="1">
    <citation type="submission" date="2022-12" db="EMBL/GenBank/DDBJ databases">
        <title>Reference genome sequencing for broad-spectrum identification of bacterial and archaeal isolates by mass spectrometry.</title>
        <authorList>
            <person name="Sekiguchi Y."/>
            <person name="Tourlousse D.M."/>
        </authorList>
    </citation>
    <scope>NUCLEOTIDE SEQUENCE</scope>
    <source>
        <strain evidence="7">H2</strain>
    </source>
</reference>
<comment type="caution">
    <text evidence="7">The sequence shown here is derived from an EMBL/GenBank/DDBJ whole genome shotgun (WGS) entry which is preliminary data.</text>
</comment>
<feature type="domain" description="PAC" evidence="6">
    <location>
        <begin position="218"/>
        <end position="270"/>
    </location>
</feature>
<evidence type="ECO:0000259" key="5">
    <source>
        <dbReference type="PROSITE" id="PS50112"/>
    </source>
</evidence>
<name>A0A9W6FYW7_9BACT</name>
<evidence type="ECO:0008006" key="9">
    <source>
        <dbReference type="Google" id="ProtNLM"/>
    </source>
</evidence>
<keyword evidence="3" id="KW-0175">Coiled coil</keyword>
<keyword evidence="2" id="KW-0597">Phosphoprotein</keyword>
<dbReference type="GO" id="GO:0016791">
    <property type="term" value="F:phosphatase activity"/>
    <property type="evidence" value="ECO:0007669"/>
    <property type="project" value="TreeGrafter"/>
</dbReference>